<feature type="signal peptide" evidence="1">
    <location>
        <begin position="1"/>
        <end position="24"/>
    </location>
</feature>
<dbReference type="SUPFAM" id="SSF56496">
    <property type="entry name" value="Fibrinogen C-terminal domain-like"/>
    <property type="match status" value="1"/>
</dbReference>
<reference evidence="2" key="1">
    <citation type="submission" date="2018-11" db="EMBL/GenBank/DDBJ databases">
        <authorList>
            <person name="Alioto T."/>
            <person name="Alioto T."/>
        </authorList>
    </citation>
    <scope>NUCLEOTIDE SEQUENCE</scope>
</reference>
<feature type="chain" id="PRO_5032313851" evidence="1">
    <location>
        <begin position="25"/>
        <end position="224"/>
    </location>
</feature>
<keyword evidence="3" id="KW-1185">Reference proteome</keyword>
<keyword evidence="1" id="KW-0732">Signal</keyword>
<dbReference type="Gene3D" id="3.90.215.10">
    <property type="entry name" value="Gamma Fibrinogen, chain A, domain 1"/>
    <property type="match status" value="1"/>
</dbReference>
<dbReference type="InterPro" id="IPR014716">
    <property type="entry name" value="Fibrinogen_a/b/g_C_1"/>
</dbReference>
<dbReference type="NCBIfam" id="NF040941">
    <property type="entry name" value="GGGWT_bact"/>
    <property type="match status" value="1"/>
</dbReference>
<evidence type="ECO:0000256" key="1">
    <source>
        <dbReference type="SAM" id="SignalP"/>
    </source>
</evidence>
<protein>
    <submittedName>
        <fullName evidence="2">Uncharacterized protein</fullName>
    </submittedName>
</protein>
<dbReference type="InterPro" id="IPR036056">
    <property type="entry name" value="Fibrinogen-like_C"/>
</dbReference>
<dbReference type="EMBL" id="UYJE01004248">
    <property type="protein sequence ID" value="VDI26404.1"/>
    <property type="molecule type" value="Genomic_DNA"/>
</dbReference>
<dbReference type="AlphaFoldDB" id="A0A8B6DWP0"/>
<dbReference type="Proteomes" id="UP000596742">
    <property type="component" value="Unassembled WGS sequence"/>
</dbReference>
<evidence type="ECO:0000313" key="2">
    <source>
        <dbReference type="EMBL" id="VDI26404.1"/>
    </source>
</evidence>
<name>A0A8B6DWP0_MYTGA</name>
<gene>
    <name evidence="2" type="ORF">MGAL_10B058648</name>
</gene>
<proteinExistence type="predicted"/>
<accession>A0A8B6DWP0</accession>
<comment type="caution">
    <text evidence="2">The sequence shown here is derived from an EMBL/GenBank/DDBJ whole genome shotgun (WGS) entry which is preliminary data.</text>
</comment>
<evidence type="ECO:0000313" key="3">
    <source>
        <dbReference type="Proteomes" id="UP000596742"/>
    </source>
</evidence>
<organism evidence="2 3">
    <name type="scientific">Mytilus galloprovincialis</name>
    <name type="common">Mediterranean mussel</name>
    <dbReference type="NCBI Taxonomy" id="29158"/>
    <lineage>
        <taxon>Eukaryota</taxon>
        <taxon>Metazoa</taxon>
        <taxon>Spiralia</taxon>
        <taxon>Lophotrochozoa</taxon>
        <taxon>Mollusca</taxon>
        <taxon>Bivalvia</taxon>
        <taxon>Autobranchia</taxon>
        <taxon>Pteriomorphia</taxon>
        <taxon>Mytilida</taxon>
        <taxon>Mytiloidea</taxon>
        <taxon>Mytilidae</taxon>
        <taxon>Mytilinae</taxon>
        <taxon>Mytilus</taxon>
    </lineage>
</organism>
<sequence length="224" mass="25445">MEYYWKLNSMIIVITFRLFVTALGSETRDRGNEDPLSIPLINDKGAPLVAMLDTNAINRKMKVYIRTLMRDMIQSSMQVQMQGIFQTSLEENSTIDFIRNITLQEINEVLKEQGQEGTGTIMRDMIKSSIQEQIQGILKTSLEENPTIDFIRNITLQEIKDVLKEQHKEGISSSPIGKYKDCTELKKKTDKKLNDGVYSIYPGGDNPVQAYCDMTTDGGMDGMK</sequence>